<dbReference type="AlphaFoldDB" id="A0A7R9A1I0"/>
<dbReference type="EMBL" id="OB733763">
    <property type="protein sequence ID" value="CAD7239622.1"/>
    <property type="molecule type" value="Genomic_DNA"/>
</dbReference>
<dbReference type="PROSITE" id="PS50222">
    <property type="entry name" value="EF_HAND_2"/>
    <property type="match status" value="1"/>
</dbReference>
<feature type="non-terminal residue" evidence="1">
    <location>
        <position position="1"/>
    </location>
</feature>
<sequence length="95" mass="10740">MCVGEIREFIQPAFFGFNETKARTARHVYFRLLAIRPATEEAIVNLWESPFEAAFTAADLNKDGVIGRSELIGHLVNEQLENSERGSDLPMSRDQ</sequence>
<gene>
    <name evidence="1" type="ORF">CTOB1V02_LOCUS17437</name>
</gene>
<organism evidence="1">
    <name type="scientific">Cyprideis torosa</name>
    <dbReference type="NCBI Taxonomy" id="163714"/>
    <lineage>
        <taxon>Eukaryota</taxon>
        <taxon>Metazoa</taxon>
        <taxon>Ecdysozoa</taxon>
        <taxon>Arthropoda</taxon>
        <taxon>Crustacea</taxon>
        <taxon>Oligostraca</taxon>
        <taxon>Ostracoda</taxon>
        <taxon>Podocopa</taxon>
        <taxon>Podocopida</taxon>
        <taxon>Cytherocopina</taxon>
        <taxon>Cytheroidea</taxon>
        <taxon>Cytherideidae</taxon>
        <taxon>Cyprideis</taxon>
    </lineage>
</organism>
<proteinExistence type="predicted"/>
<dbReference type="PROSITE" id="PS00018">
    <property type="entry name" value="EF_HAND_1"/>
    <property type="match status" value="1"/>
</dbReference>
<name>A0A7R9A1I0_9CRUS</name>
<reference evidence="1" key="1">
    <citation type="submission" date="2020-11" db="EMBL/GenBank/DDBJ databases">
        <authorList>
            <person name="Tran Van P."/>
        </authorList>
    </citation>
    <scope>NUCLEOTIDE SEQUENCE</scope>
</reference>
<dbReference type="InterPro" id="IPR002048">
    <property type="entry name" value="EF_hand_dom"/>
</dbReference>
<dbReference type="GO" id="GO:0005509">
    <property type="term" value="F:calcium ion binding"/>
    <property type="evidence" value="ECO:0007669"/>
    <property type="project" value="InterPro"/>
</dbReference>
<evidence type="ECO:0000313" key="1">
    <source>
        <dbReference type="EMBL" id="CAD7239622.1"/>
    </source>
</evidence>
<accession>A0A7R9A1I0</accession>
<dbReference type="InterPro" id="IPR018247">
    <property type="entry name" value="EF_Hand_1_Ca_BS"/>
</dbReference>
<protein>
    <submittedName>
        <fullName evidence="1">Uncharacterized protein</fullName>
    </submittedName>
</protein>